<feature type="chain" id="PRO_5038942142" evidence="1">
    <location>
        <begin position="23"/>
        <end position="86"/>
    </location>
</feature>
<proteinExistence type="predicted"/>
<dbReference type="EMBL" id="JAIWYP010000010">
    <property type="protein sequence ID" value="KAH3747963.1"/>
    <property type="molecule type" value="Genomic_DNA"/>
</dbReference>
<accession>A0A9D4DFD8</accession>
<organism evidence="2 3">
    <name type="scientific">Dreissena polymorpha</name>
    <name type="common">Zebra mussel</name>
    <name type="synonym">Mytilus polymorpha</name>
    <dbReference type="NCBI Taxonomy" id="45954"/>
    <lineage>
        <taxon>Eukaryota</taxon>
        <taxon>Metazoa</taxon>
        <taxon>Spiralia</taxon>
        <taxon>Lophotrochozoa</taxon>
        <taxon>Mollusca</taxon>
        <taxon>Bivalvia</taxon>
        <taxon>Autobranchia</taxon>
        <taxon>Heteroconchia</taxon>
        <taxon>Euheterodonta</taxon>
        <taxon>Imparidentia</taxon>
        <taxon>Neoheterodontei</taxon>
        <taxon>Myida</taxon>
        <taxon>Dreissenoidea</taxon>
        <taxon>Dreissenidae</taxon>
        <taxon>Dreissena</taxon>
    </lineage>
</organism>
<dbReference type="AlphaFoldDB" id="A0A9D4DFD8"/>
<keyword evidence="3" id="KW-1185">Reference proteome</keyword>
<feature type="signal peptide" evidence="1">
    <location>
        <begin position="1"/>
        <end position="22"/>
    </location>
</feature>
<dbReference type="Proteomes" id="UP000828390">
    <property type="component" value="Unassembled WGS sequence"/>
</dbReference>
<protein>
    <submittedName>
        <fullName evidence="2">Uncharacterized protein</fullName>
    </submittedName>
</protein>
<comment type="caution">
    <text evidence="2">The sequence shown here is derived from an EMBL/GenBank/DDBJ whole genome shotgun (WGS) entry which is preliminary data.</text>
</comment>
<evidence type="ECO:0000313" key="2">
    <source>
        <dbReference type="EMBL" id="KAH3747963.1"/>
    </source>
</evidence>
<sequence length="86" mass="9116">MTTFFVTVVSMLLIGWLSDVNGTSDPCVNVNCGWPICPDDKRFTIPGRCCSFCTTNACEGINCVAPSCTNGDTPAIKQGDCCPTCP</sequence>
<evidence type="ECO:0000313" key="3">
    <source>
        <dbReference type="Proteomes" id="UP000828390"/>
    </source>
</evidence>
<name>A0A9D4DFD8_DREPO</name>
<gene>
    <name evidence="2" type="ORF">DPMN_182399</name>
</gene>
<reference evidence="2" key="1">
    <citation type="journal article" date="2019" name="bioRxiv">
        <title>The Genome of the Zebra Mussel, Dreissena polymorpha: A Resource for Invasive Species Research.</title>
        <authorList>
            <person name="McCartney M.A."/>
            <person name="Auch B."/>
            <person name="Kono T."/>
            <person name="Mallez S."/>
            <person name="Zhang Y."/>
            <person name="Obille A."/>
            <person name="Becker A."/>
            <person name="Abrahante J.E."/>
            <person name="Garbe J."/>
            <person name="Badalamenti J.P."/>
            <person name="Herman A."/>
            <person name="Mangelson H."/>
            <person name="Liachko I."/>
            <person name="Sullivan S."/>
            <person name="Sone E.D."/>
            <person name="Koren S."/>
            <person name="Silverstein K.A.T."/>
            <person name="Beckman K.B."/>
            <person name="Gohl D.M."/>
        </authorList>
    </citation>
    <scope>NUCLEOTIDE SEQUENCE</scope>
    <source>
        <strain evidence="2">Duluth1</strain>
        <tissue evidence="2">Whole animal</tissue>
    </source>
</reference>
<keyword evidence="1" id="KW-0732">Signal</keyword>
<reference evidence="2" key="2">
    <citation type="submission" date="2020-11" db="EMBL/GenBank/DDBJ databases">
        <authorList>
            <person name="McCartney M.A."/>
            <person name="Auch B."/>
            <person name="Kono T."/>
            <person name="Mallez S."/>
            <person name="Becker A."/>
            <person name="Gohl D.M."/>
            <person name="Silverstein K.A.T."/>
            <person name="Koren S."/>
            <person name="Bechman K.B."/>
            <person name="Herman A."/>
            <person name="Abrahante J.E."/>
            <person name="Garbe J."/>
        </authorList>
    </citation>
    <scope>NUCLEOTIDE SEQUENCE</scope>
    <source>
        <strain evidence="2">Duluth1</strain>
        <tissue evidence="2">Whole animal</tissue>
    </source>
</reference>
<evidence type="ECO:0000256" key="1">
    <source>
        <dbReference type="SAM" id="SignalP"/>
    </source>
</evidence>